<dbReference type="Proteomes" id="UP001249851">
    <property type="component" value="Unassembled WGS sequence"/>
</dbReference>
<organism evidence="2 3">
    <name type="scientific">Acropora cervicornis</name>
    <name type="common">Staghorn coral</name>
    <dbReference type="NCBI Taxonomy" id="6130"/>
    <lineage>
        <taxon>Eukaryota</taxon>
        <taxon>Metazoa</taxon>
        <taxon>Cnidaria</taxon>
        <taxon>Anthozoa</taxon>
        <taxon>Hexacorallia</taxon>
        <taxon>Scleractinia</taxon>
        <taxon>Astrocoeniina</taxon>
        <taxon>Acroporidae</taxon>
        <taxon>Acropora</taxon>
    </lineage>
</organism>
<sequence length="501" mass="56848">MANDKLSRQNHNNMCLWSVASQSNVMRESINPRISLYFCLIADHGVKIHLRDFHSLSIPETELPLFRERPSRIEYAGKKFAKAGKDFPLIAVGLPNKTIAQCVHFYYITKHETFYKQLRKMAMEEQHITRSFKSRALRGRETKKPSKERAGLLGKGIPKSKAVCSRHSDNNQRLRTTRSSARTTGENLSVENDKRKSTFKNERVIDETDSAKERTASKTEELPVRTFKEHNASSSLHKGSKQRKGKTLPSGDYHIKRISQDQLSLTDNHLSSGEYQDINLQHVLPTDKTQDKTAIKPKVLNHPQSIMGFRNGTSQKRPTHNSKMRKKAHNTAQYHAEATRAGQSAGKICDDFSCEVPTLTKTQAGKHRNSMNKEKSRSFKGKLIGAPAIGRKGLVKKTTRKQLRAAKVMMTIKNSFTPGIKDTMPEATQLCGKYHCGDGLAIDNHASNEKKRIVENVINDENKYQTAQGRRLQNFFPVAKGMRPQCNLSKTKERKKRITTR</sequence>
<accession>A0AAD9PTF1</accession>
<evidence type="ECO:0000313" key="2">
    <source>
        <dbReference type="EMBL" id="KAK2548563.1"/>
    </source>
</evidence>
<proteinExistence type="predicted"/>
<dbReference type="Gene3D" id="1.10.10.60">
    <property type="entry name" value="Homeodomain-like"/>
    <property type="match status" value="1"/>
</dbReference>
<evidence type="ECO:0008006" key="4">
    <source>
        <dbReference type="Google" id="ProtNLM"/>
    </source>
</evidence>
<feature type="compositionally biased region" description="Basic and acidic residues" evidence="1">
    <location>
        <begin position="191"/>
        <end position="231"/>
    </location>
</feature>
<reference evidence="2" key="1">
    <citation type="journal article" date="2023" name="G3 (Bethesda)">
        <title>Whole genome assembly and annotation of the endangered Caribbean coral Acropora cervicornis.</title>
        <authorList>
            <person name="Selwyn J.D."/>
            <person name="Vollmer S.V."/>
        </authorList>
    </citation>
    <scope>NUCLEOTIDE SEQUENCE</scope>
    <source>
        <strain evidence="2">K2</strain>
    </source>
</reference>
<evidence type="ECO:0000313" key="3">
    <source>
        <dbReference type="Proteomes" id="UP001249851"/>
    </source>
</evidence>
<evidence type="ECO:0000256" key="1">
    <source>
        <dbReference type="SAM" id="MobiDB-lite"/>
    </source>
</evidence>
<feature type="region of interest" description="Disordered" evidence="1">
    <location>
        <begin position="161"/>
        <end position="249"/>
    </location>
</feature>
<keyword evidence="3" id="KW-1185">Reference proteome</keyword>
<reference evidence="2" key="2">
    <citation type="journal article" date="2023" name="Science">
        <title>Genomic signatures of disease resistance in endangered staghorn corals.</title>
        <authorList>
            <person name="Vollmer S.V."/>
            <person name="Selwyn J.D."/>
            <person name="Despard B.A."/>
            <person name="Roesel C.L."/>
        </authorList>
    </citation>
    <scope>NUCLEOTIDE SEQUENCE</scope>
    <source>
        <strain evidence="2">K2</strain>
    </source>
</reference>
<feature type="compositionally biased region" description="Low complexity" evidence="1">
    <location>
        <begin position="173"/>
        <end position="184"/>
    </location>
</feature>
<dbReference type="EMBL" id="JARQWQ010000144">
    <property type="protein sequence ID" value="KAK2548563.1"/>
    <property type="molecule type" value="Genomic_DNA"/>
</dbReference>
<dbReference type="AlphaFoldDB" id="A0AAD9PTF1"/>
<name>A0AAD9PTF1_ACRCE</name>
<protein>
    <recommendedName>
        <fullName evidence="4">SANT domain-containing protein</fullName>
    </recommendedName>
</protein>
<gene>
    <name evidence="2" type="ORF">P5673_031233</name>
</gene>
<comment type="caution">
    <text evidence="2">The sequence shown here is derived from an EMBL/GenBank/DDBJ whole genome shotgun (WGS) entry which is preliminary data.</text>
</comment>